<protein>
    <submittedName>
        <fullName evidence="2">Uncharacterized protein</fullName>
    </submittedName>
</protein>
<gene>
    <name evidence="2" type="ORF">A11Q_2380</name>
</gene>
<feature type="compositionally biased region" description="Polar residues" evidence="1">
    <location>
        <begin position="347"/>
        <end position="359"/>
    </location>
</feature>
<reference evidence="2 3" key="1">
    <citation type="journal article" date="2013" name="ISME J.">
        <title>By their genes ye shall know them: genomic signatures of predatory bacteria.</title>
        <authorList>
            <person name="Pasternak Z."/>
            <person name="Pietrokovski S."/>
            <person name="Rotem O."/>
            <person name="Gophna U."/>
            <person name="Lurie-Weinberger M.N."/>
            <person name="Jurkevitch E."/>
        </authorList>
    </citation>
    <scope>NUCLEOTIDE SEQUENCE [LARGE SCALE GENOMIC DNA]</scope>
    <source>
        <strain evidence="2 3">JSS</strain>
    </source>
</reference>
<feature type="region of interest" description="Disordered" evidence="1">
    <location>
        <begin position="331"/>
        <end position="359"/>
    </location>
</feature>
<name>M4VEY3_9BACT</name>
<keyword evidence="3" id="KW-1185">Reference proteome</keyword>
<dbReference type="KEGG" id="bex:A11Q_2380"/>
<dbReference type="PATRIC" id="fig|1184267.3.peg.2413"/>
<proteinExistence type="predicted"/>
<evidence type="ECO:0000256" key="1">
    <source>
        <dbReference type="SAM" id="MobiDB-lite"/>
    </source>
</evidence>
<dbReference type="STRING" id="1184267.A11Q_2380"/>
<dbReference type="Proteomes" id="UP000012040">
    <property type="component" value="Chromosome"/>
</dbReference>
<dbReference type="EMBL" id="CP003537">
    <property type="protein sequence ID" value="AGH96596.1"/>
    <property type="molecule type" value="Genomic_DNA"/>
</dbReference>
<organism evidence="2 3">
    <name type="scientific">Pseudobdellovibrio exovorus JSS</name>
    <dbReference type="NCBI Taxonomy" id="1184267"/>
    <lineage>
        <taxon>Bacteria</taxon>
        <taxon>Pseudomonadati</taxon>
        <taxon>Bdellovibrionota</taxon>
        <taxon>Bdellovibrionia</taxon>
        <taxon>Bdellovibrionales</taxon>
        <taxon>Pseudobdellovibrionaceae</taxon>
        <taxon>Pseudobdellovibrio</taxon>
    </lineage>
</organism>
<evidence type="ECO:0000313" key="2">
    <source>
        <dbReference type="EMBL" id="AGH96596.1"/>
    </source>
</evidence>
<accession>M4VEY3</accession>
<evidence type="ECO:0000313" key="3">
    <source>
        <dbReference type="Proteomes" id="UP000012040"/>
    </source>
</evidence>
<sequence>MFFRKLAFDLDDVSPAASVDFIARHRETVENITMNNTSVFFRLVAVGLLSLLSGVFVNSTALAQGSDEIKNKTPFPVRYTSEADQKILIKTLVLAPVYDNVNGVYAKPIEKLLTDMLKSDKVWGYAKFPASQKNIFIEQFDSEPDRVLNVLNQAQAQGMLTAFITKGPKGLTARLKLFTQDQGFLLLEESFQDQETFEVSVLREKFAEMYRDIKNRLPYQGYVLSRRGLDVTLNVGQINGVQVGQELALAQIIKINRHPKLKFMVGVEKEIIARVQITKVDSFLSFAQIIFEKETGVVEAGSKILPTDFVSYPLPQINRDGDVIGDIPSHRTQPVNPEVTPPVEAAKQTSSTATNNSTEQQKLGVITAQGVFSQLKESVVPVTGNSFELSKGWTPGIYLGAQLYYSENLFIDFNTQYLNFTTENPLPGSFGSKIGYSYFRITGAFGYDFILDNGPILTAAVGFSSIQTKVSQSAPRALTDTNIDAAALQLRAAIPVNEFTLGAKMDFNFAKKVSQSPVTSGDTSSTITSIGVFGTYPIMPDLRGRVDLYMNKINTEFSGGTVTNTNPARSGTIELTNLQAGIEYTF</sequence>
<dbReference type="eggNOG" id="ENOG5034889">
    <property type="taxonomic scope" value="Bacteria"/>
</dbReference>
<dbReference type="HOGENOM" id="CLU_515510_0_0_7"/>
<dbReference type="AlphaFoldDB" id="M4VEY3"/>